<gene>
    <name evidence="1" type="ORF">RN20_07220</name>
</gene>
<name>A0AB34QMK5_XANCH</name>
<reference evidence="2" key="1">
    <citation type="submission" date="2015-04" db="EMBL/GenBank/DDBJ databases">
        <title>Genome sequencing of pathogens of bean.</title>
        <authorList>
            <person name="Harrison J.W."/>
            <person name="Aritua V."/>
            <person name="Sapp M."/>
            <person name="Smith J."/>
            <person name="Studholme D.J."/>
        </authorList>
    </citation>
    <scope>NUCLEOTIDE SEQUENCE [LARGE SCALE GENOMIC DNA]</scope>
    <source>
        <strain evidence="2">NCPPB 1138</strain>
    </source>
</reference>
<proteinExistence type="predicted"/>
<protein>
    <submittedName>
        <fullName evidence="1">Uncharacterized protein</fullName>
    </submittedName>
</protein>
<dbReference type="AlphaFoldDB" id="A0AB34QMK5"/>
<accession>A0AB34QMK5</accession>
<dbReference type="EMBL" id="JWTI02000065">
    <property type="protein sequence ID" value="KHS38689.1"/>
    <property type="molecule type" value="Genomic_DNA"/>
</dbReference>
<comment type="caution">
    <text evidence="1">The sequence shown here is derived from an EMBL/GenBank/DDBJ whole genome shotgun (WGS) entry which is preliminary data.</text>
</comment>
<sequence length="36" mass="3784">MVAENGERAPVARGGRCSTWCQATGLRNCCESAAPM</sequence>
<evidence type="ECO:0000313" key="1">
    <source>
        <dbReference type="EMBL" id="KHS38689.1"/>
    </source>
</evidence>
<evidence type="ECO:0000313" key="2">
    <source>
        <dbReference type="Proteomes" id="UP000031180"/>
    </source>
</evidence>
<dbReference type="Proteomes" id="UP000031180">
    <property type="component" value="Unassembled WGS sequence"/>
</dbReference>
<organism evidence="1 2">
    <name type="scientific">Xanthomonas campestris pv. phaseoli</name>
    <dbReference type="NCBI Taxonomy" id="317013"/>
    <lineage>
        <taxon>Bacteria</taxon>
        <taxon>Pseudomonadati</taxon>
        <taxon>Pseudomonadota</taxon>
        <taxon>Gammaproteobacteria</taxon>
        <taxon>Lysobacterales</taxon>
        <taxon>Lysobacteraceae</taxon>
        <taxon>Xanthomonas</taxon>
    </lineage>
</organism>